<sequence>MSAMAERFTLSALAVDALRTRLRTTIAPLTPASDLGAPDAERSDSHREAWLELDAMGLLDRGEPIPFLATAFHALHRPSRSVTGSFLVKSLRLNAIAAASGEFAVLATQSESSGTTETDLSMTIERIRPTSLARVVIEVLPPVQAGQGTVVRLPSHYIQRATDEGILDTARLPSAIASAGLRHEDAEVLERVLTAPREREGQISATGFDPLACRTTDAAYRVEFLDTADGRYLTQHRTEPDGREWFTLAPADRTMLIGQVEILLSSIGPRI</sequence>
<dbReference type="Proteomes" id="UP000185511">
    <property type="component" value="Chromosome"/>
</dbReference>
<keyword evidence="6" id="KW-1185">Reference proteome</keyword>
<organism evidence="5 6">
    <name type="scientific">Actinoalloteichus fjordicus</name>
    <dbReference type="NCBI Taxonomy" id="1612552"/>
    <lineage>
        <taxon>Bacteria</taxon>
        <taxon>Bacillati</taxon>
        <taxon>Actinomycetota</taxon>
        <taxon>Actinomycetes</taxon>
        <taxon>Pseudonocardiales</taxon>
        <taxon>Pseudonocardiaceae</taxon>
        <taxon>Actinoalloteichus</taxon>
    </lineage>
</organism>
<keyword evidence="4" id="KW-0143">Chaperone</keyword>
<comment type="similarity">
    <text evidence="2">Belongs to the EspG family.</text>
</comment>
<evidence type="ECO:0000256" key="3">
    <source>
        <dbReference type="ARBA" id="ARBA00022490"/>
    </source>
</evidence>
<evidence type="ECO:0000256" key="1">
    <source>
        <dbReference type="ARBA" id="ARBA00004496"/>
    </source>
</evidence>
<evidence type="ECO:0000313" key="6">
    <source>
        <dbReference type="Proteomes" id="UP000185511"/>
    </source>
</evidence>
<evidence type="ECO:0000256" key="2">
    <source>
        <dbReference type="ARBA" id="ARBA00006411"/>
    </source>
</evidence>
<protein>
    <submittedName>
        <fullName evidence="5">EspG family</fullName>
    </submittedName>
</protein>
<proteinExistence type="inferred from homology"/>
<dbReference type="EMBL" id="CP016076">
    <property type="protein sequence ID" value="APU12193.1"/>
    <property type="molecule type" value="Genomic_DNA"/>
</dbReference>
<name>A0AAC9L6R8_9PSEU</name>
<comment type="subcellular location">
    <subcellularLocation>
        <location evidence="1">Cytoplasm</location>
    </subcellularLocation>
</comment>
<accession>A0AAC9L6R8</accession>
<gene>
    <name evidence="5" type="ORF">UA74_00470</name>
</gene>
<dbReference type="KEGG" id="acad:UA74_00470"/>
<dbReference type="Pfam" id="PF14011">
    <property type="entry name" value="ESX-1_EspG"/>
    <property type="match status" value="1"/>
</dbReference>
<reference evidence="6" key="1">
    <citation type="submission" date="2016-06" db="EMBL/GenBank/DDBJ databases">
        <title>Complete genome sequence of Actinoalloteichus fjordicus DSM 46855 (=ADI127-17), type strain of the new species Actinoalloteichus fjordicus.</title>
        <authorList>
            <person name="Ruckert C."/>
            <person name="Nouioui I."/>
            <person name="Willmese J."/>
            <person name="van Wezel G."/>
            <person name="Klenk H.-P."/>
            <person name="Kalinowski J."/>
            <person name="Zotchev S.B."/>
        </authorList>
    </citation>
    <scope>NUCLEOTIDE SEQUENCE [LARGE SCALE GENOMIC DNA]</scope>
    <source>
        <strain evidence="6">ADI127-7</strain>
    </source>
</reference>
<evidence type="ECO:0000313" key="5">
    <source>
        <dbReference type="EMBL" id="APU12193.1"/>
    </source>
</evidence>
<dbReference type="AlphaFoldDB" id="A0AAC9L6R8"/>
<dbReference type="InterPro" id="IPR025734">
    <property type="entry name" value="EspG"/>
</dbReference>
<evidence type="ECO:0000256" key="4">
    <source>
        <dbReference type="ARBA" id="ARBA00023186"/>
    </source>
</evidence>
<keyword evidence="3" id="KW-0963">Cytoplasm</keyword>